<evidence type="ECO:0000313" key="1">
    <source>
        <dbReference type="EMBL" id="OWQ86976.1"/>
    </source>
</evidence>
<proteinExistence type="predicted"/>
<name>A0A246J307_9BURK</name>
<reference evidence="1 2" key="1">
    <citation type="journal article" date="2008" name="Int. J. Syst. Evol. Microbiol.">
        <title>Description of Roseateles aquatilis sp. nov. and Roseateles terrae sp. nov., in the class Betaproteobacteria, and emended description of the genus Roseateles.</title>
        <authorList>
            <person name="Gomila M."/>
            <person name="Bowien B."/>
            <person name="Falsen E."/>
            <person name="Moore E.R."/>
            <person name="Lalucat J."/>
        </authorList>
    </citation>
    <scope>NUCLEOTIDE SEQUENCE [LARGE SCALE GENOMIC DNA]</scope>
    <source>
        <strain evidence="1 2">CCUG 48205</strain>
    </source>
</reference>
<sequence length="431" mass="47391">MSAESGDPCVRATAASLGVFLDETSLTRNEDIWTRTVSDEVFISAYPLAQWFASSWWRLNHEPLPTQGNQPTHEWRMAHELGAANHGFVWPRVVMASDGESMQVWATPLMTPDQSVRYLQGLPAPRSIAIERFQSSVGQFIQDTLSRLDAKELGGSNLAQLWALIQEDQADVESRRRRTLEAQLGFDAEECPADILEAALQWRSRVGEIALSEIAPAIAQSGGNPALAAIGHLATMPGIVAKPEVRFDTIGPPVAGMPWERASHAANSLRAHIGNAAARVSDRELHELLGVSRDQVQSSAPQNVREPVAVAIPDGNGRLMIVPRKRNPRGKRFELARILGEHLREDHETRWLASTDLPTSRQKYQRAFAAEFLCPFSALESYLDGDHSSPAIEDAAEHFDVGELTVQAQLANHGLIAPPQFAASMPYRMAV</sequence>
<accession>A0A246J307</accession>
<evidence type="ECO:0000313" key="2">
    <source>
        <dbReference type="Proteomes" id="UP000197468"/>
    </source>
</evidence>
<gene>
    <name evidence="1" type="ORF">CDN99_19965</name>
</gene>
<evidence type="ECO:0008006" key="3">
    <source>
        <dbReference type="Google" id="ProtNLM"/>
    </source>
</evidence>
<organism evidence="1 2">
    <name type="scientific">Roseateles aquatilis</name>
    <dbReference type="NCBI Taxonomy" id="431061"/>
    <lineage>
        <taxon>Bacteria</taxon>
        <taxon>Pseudomonadati</taxon>
        <taxon>Pseudomonadota</taxon>
        <taxon>Betaproteobacteria</taxon>
        <taxon>Burkholderiales</taxon>
        <taxon>Sphaerotilaceae</taxon>
        <taxon>Roseateles</taxon>
    </lineage>
</organism>
<dbReference type="AlphaFoldDB" id="A0A246J307"/>
<dbReference type="EMBL" id="NIOF01000010">
    <property type="protein sequence ID" value="OWQ86976.1"/>
    <property type="molecule type" value="Genomic_DNA"/>
</dbReference>
<dbReference type="Proteomes" id="UP000197468">
    <property type="component" value="Unassembled WGS sequence"/>
</dbReference>
<comment type="caution">
    <text evidence="1">The sequence shown here is derived from an EMBL/GenBank/DDBJ whole genome shotgun (WGS) entry which is preliminary data.</text>
</comment>
<protein>
    <recommendedName>
        <fullName evidence="3">IrrE N-terminal-like domain-containing protein</fullName>
    </recommendedName>
</protein>
<keyword evidence="2" id="KW-1185">Reference proteome</keyword>